<dbReference type="AlphaFoldDB" id="A0A7Y9LN38"/>
<dbReference type="PANTHER" id="PTHR46663">
    <property type="entry name" value="DIGUANYLATE CYCLASE DGCT-RELATED"/>
    <property type="match status" value="1"/>
</dbReference>
<feature type="domain" description="GGDEF" evidence="2">
    <location>
        <begin position="243"/>
        <end position="376"/>
    </location>
</feature>
<dbReference type="InterPro" id="IPR043128">
    <property type="entry name" value="Rev_trsase/Diguanyl_cyclase"/>
</dbReference>
<gene>
    <name evidence="3" type="ORF">FHW18_002039</name>
</gene>
<comment type="caution">
    <text evidence="3">The sequence shown here is derived from an EMBL/GenBank/DDBJ whole genome shotgun (WGS) entry which is preliminary data.</text>
</comment>
<dbReference type="InterPro" id="IPR029787">
    <property type="entry name" value="Nucleotide_cyclase"/>
</dbReference>
<proteinExistence type="predicted"/>
<protein>
    <submittedName>
        <fullName evidence="3">Diguanylate cyclase (GGDEF)-like protein</fullName>
    </submittedName>
</protein>
<organism evidence="3 4">
    <name type="scientific">Pigmentiphaga litoralis</name>
    <dbReference type="NCBI Taxonomy" id="516702"/>
    <lineage>
        <taxon>Bacteria</taxon>
        <taxon>Pseudomonadati</taxon>
        <taxon>Pseudomonadota</taxon>
        <taxon>Betaproteobacteria</taxon>
        <taxon>Burkholderiales</taxon>
        <taxon>Alcaligenaceae</taxon>
        <taxon>Pigmentiphaga</taxon>
    </lineage>
</organism>
<evidence type="ECO:0000313" key="4">
    <source>
        <dbReference type="Proteomes" id="UP000542125"/>
    </source>
</evidence>
<feature type="transmembrane region" description="Helical" evidence="1">
    <location>
        <begin position="127"/>
        <end position="146"/>
    </location>
</feature>
<dbReference type="EMBL" id="JACBYR010000001">
    <property type="protein sequence ID" value="NYE82768.1"/>
    <property type="molecule type" value="Genomic_DNA"/>
</dbReference>
<evidence type="ECO:0000256" key="1">
    <source>
        <dbReference type="SAM" id="Phobius"/>
    </source>
</evidence>
<dbReference type="SMART" id="SM00267">
    <property type="entry name" value="GGDEF"/>
    <property type="match status" value="1"/>
</dbReference>
<keyword evidence="1" id="KW-0812">Transmembrane</keyword>
<dbReference type="SUPFAM" id="SSF55073">
    <property type="entry name" value="Nucleotide cyclase"/>
    <property type="match status" value="1"/>
</dbReference>
<dbReference type="Proteomes" id="UP000542125">
    <property type="component" value="Unassembled WGS sequence"/>
</dbReference>
<keyword evidence="1" id="KW-0472">Membrane</keyword>
<dbReference type="CDD" id="cd01949">
    <property type="entry name" value="GGDEF"/>
    <property type="match status" value="1"/>
</dbReference>
<evidence type="ECO:0000259" key="2">
    <source>
        <dbReference type="PROSITE" id="PS50887"/>
    </source>
</evidence>
<dbReference type="PANTHER" id="PTHR46663:SF2">
    <property type="entry name" value="GGDEF DOMAIN-CONTAINING PROTEIN"/>
    <property type="match status" value="1"/>
</dbReference>
<feature type="transmembrane region" description="Helical" evidence="1">
    <location>
        <begin position="100"/>
        <end position="121"/>
    </location>
</feature>
<feature type="transmembrane region" description="Helical" evidence="1">
    <location>
        <begin position="178"/>
        <end position="199"/>
    </location>
</feature>
<feature type="transmembrane region" description="Helical" evidence="1">
    <location>
        <begin position="66"/>
        <end position="88"/>
    </location>
</feature>
<dbReference type="Pfam" id="PF00990">
    <property type="entry name" value="GGDEF"/>
    <property type="match status" value="1"/>
</dbReference>
<name>A0A7Y9LN38_9BURK</name>
<accession>A0A7Y9LN38</accession>
<evidence type="ECO:0000313" key="3">
    <source>
        <dbReference type="EMBL" id="NYE82768.1"/>
    </source>
</evidence>
<reference evidence="3 4" key="1">
    <citation type="submission" date="2020-07" db="EMBL/GenBank/DDBJ databases">
        <title>Genomic Encyclopedia of Type Strains, Phase IV (KMG-V): Genome sequencing to study the core and pangenomes of soil and plant-associated prokaryotes.</title>
        <authorList>
            <person name="Whitman W."/>
        </authorList>
    </citation>
    <scope>NUCLEOTIDE SEQUENCE [LARGE SCALE GENOMIC DNA]</scope>
    <source>
        <strain evidence="3 4">SAS40</strain>
    </source>
</reference>
<dbReference type="InterPro" id="IPR052163">
    <property type="entry name" value="DGC-Regulatory_Protein"/>
</dbReference>
<dbReference type="Gene3D" id="3.30.70.270">
    <property type="match status" value="1"/>
</dbReference>
<sequence length="389" mass="41876">MDSKLTFSVPRWRLTRWLVGVGHDVPHDVRVALIGSLFGTLPIFAGGVLNTLIVSTLGMLRHPSPWFVGWLVLEILICGTRLVVLLRAHRAAAQGKPTPTDFYLVLALAWAFSVGYGVFMSMTSGDWVIATMACLSSAAMVGGICFRNFAAPRLVGVMIFLSLGPCCLAALFAGEPLILVTLLQIPFYLFSMTTASYRLNSMLVSTMRAERENSYQARHDELTGVSNRAGLLAVMAHRVSSHEHHAVFYLDLDGFKQVNDSRGHAAGDRLLRMVADRLKGLLKPEEVVARIGGDEFVVMTRSPDRKSSVHFGDSIIAAVSLPYDLGDGVPVAISGSVGIALIPEHGTATEEVLAAADAALYVAKSLGKGRCAVAVEKVDAGTRWALRSA</sequence>
<dbReference type="InterPro" id="IPR000160">
    <property type="entry name" value="GGDEF_dom"/>
</dbReference>
<keyword evidence="1" id="KW-1133">Transmembrane helix</keyword>
<dbReference type="NCBIfam" id="TIGR00254">
    <property type="entry name" value="GGDEF"/>
    <property type="match status" value="1"/>
</dbReference>
<dbReference type="PROSITE" id="PS50887">
    <property type="entry name" value="GGDEF"/>
    <property type="match status" value="1"/>
</dbReference>
<keyword evidence="4" id="KW-1185">Reference proteome</keyword>
<feature type="transmembrane region" description="Helical" evidence="1">
    <location>
        <begin position="31"/>
        <end position="54"/>
    </location>
</feature>
<dbReference type="RefSeq" id="WP_179585909.1">
    <property type="nucleotide sequence ID" value="NZ_JACBYR010000001.1"/>
</dbReference>
<feature type="transmembrane region" description="Helical" evidence="1">
    <location>
        <begin position="153"/>
        <end position="172"/>
    </location>
</feature>